<organism evidence="2">
    <name type="scientific">Amphimedon queenslandica</name>
    <name type="common">Sponge</name>
    <dbReference type="NCBI Taxonomy" id="400682"/>
    <lineage>
        <taxon>Eukaryota</taxon>
        <taxon>Metazoa</taxon>
        <taxon>Porifera</taxon>
        <taxon>Demospongiae</taxon>
        <taxon>Heteroscleromorpha</taxon>
        <taxon>Haplosclerida</taxon>
        <taxon>Niphatidae</taxon>
        <taxon>Amphimedon</taxon>
    </lineage>
</organism>
<keyword evidence="1" id="KW-0812">Transmembrane</keyword>
<dbReference type="KEGG" id="aqu:105316469"/>
<keyword evidence="1" id="KW-0472">Membrane</keyword>
<protein>
    <recommendedName>
        <fullName evidence="4">G-protein coupled receptors family 1 profile domain-containing protein</fullName>
    </recommendedName>
</protein>
<evidence type="ECO:0008006" key="4">
    <source>
        <dbReference type="Google" id="ProtNLM"/>
    </source>
</evidence>
<dbReference type="EnsemblMetazoa" id="Aqu2.1.41497_001">
    <property type="protein sequence ID" value="Aqu2.1.41497_001"/>
    <property type="gene ID" value="Aqu2.1.41497"/>
</dbReference>
<dbReference type="Proteomes" id="UP000007879">
    <property type="component" value="Unassembled WGS sequence"/>
</dbReference>
<gene>
    <name evidence="2" type="primary">105316469</name>
</gene>
<feature type="transmembrane region" description="Helical" evidence="1">
    <location>
        <begin position="186"/>
        <end position="211"/>
    </location>
</feature>
<accession>A0A1X7VN47</accession>
<feature type="transmembrane region" description="Helical" evidence="1">
    <location>
        <begin position="46"/>
        <end position="69"/>
    </location>
</feature>
<dbReference type="EnsemblMetazoa" id="XM_011411380.2">
    <property type="protein sequence ID" value="XP_011409682.1"/>
    <property type="gene ID" value="LOC105316469"/>
</dbReference>
<dbReference type="InParanoid" id="A0A1X7VN47"/>
<evidence type="ECO:0000313" key="3">
    <source>
        <dbReference type="Proteomes" id="UP000007879"/>
    </source>
</evidence>
<feature type="transmembrane region" description="Helical" evidence="1">
    <location>
        <begin position="275"/>
        <end position="296"/>
    </location>
</feature>
<reference evidence="2" key="2">
    <citation type="submission" date="2017-05" db="UniProtKB">
        <authorList>
            <consortium name="EnsemblMetazoa"/>
        </authorList>
    </citation>
    <scope>IDENTIFICATION</scope>
</reference>
<feature type="transmembrane region" description="Helical" evidence="1">
    <location>
        <begin position="119"/>
        <end position="141"/>
    </location>
</feature>
<feature type="transmembrane region" description="Helical" evidence="1">
    <location>
        <begin position="161"/>
        <end position="180"/>
    </location>
</feature>
<name>A0A1X7VN47_AMPQE</name>
<keyword evidence="1" id="KW-1133">Transmembrane helix</keyword>
<dbReference type="InterPro" id="IPR052836">
    <property type="entry name" value="PRRT_domain-containing"/>
</dbReference>
<keyword evidence="3" id="KW-1185">Reference proteome</keyword>
<sequence length="428" mass="48057">MYSASECFDYIDNITADKPSYFLLFLISPVDSTVWGPRPQGWLQSFIGFTAIFSFIFFFIGLMSVMLIIKRDCARLKTKTFLAIYICLAVLGFTHTIHLSLDPNGILGWIVSEFPEWIIISRFLQVSGFPSITATYTLVFITLYKSVEIGSSRLWHRDWRVVTILVMSHYLVAYASEIIANVGGYFALAAVIICEFGLAVWGIVTCLIYFFTGRRLLRKLKNQCQMSVRMSSSVSARDQCHTRKPRLQETQSVLTHEHYSRQYNKISHTLRKVTIITYFTSVLTVLYATVSLVSLFFNSWFIFYDCIGLNGVGDPVMFLVLRIISKTIEIPLAMTMLYSVTDFQSVLNVMCFCFSCQDESEESKNSTVSPPGSSTNIRSNSAESMANALTASQLSLTALGPHVINTETPSHVSVSVESGDNTNVAVMV</sequence>
<proteinExistence type="predicted"/>
<dbReference type="AlphaFoldDB" id="A0A1X7VN47"/>
<reference evidence="3" key="1">
    <citation type="journal article" date="2010" name="Nature">
        <title>The Amphimedon queenslandica genome and the evolution of animal complexity.</title>
        <authorList>
            <person name="Srivastava M."/>
            <person name="Simakov O."/>
            <person name="Chapman J."/>
            <person name="Fahey B."/>
            <person name="Gauthier M.E."/>
            <person name="Mitros T."/>
            <person name="Richards G.S."/>
            <person name="Conaco C."/>
            <person name="Dacre M."/>
            <person name="Hellsten U."/>
            <person name="Larroux C."/>
            <person name="Putnam N.H."/>
            <person name="Stanke M."/>
            <person name="Adamska M."/>
            <person name="Darling A."/>
            <person name="Degnan S.M."/>
            <person name="Oakley T.H."/>
            <person name="Plachetzki D.C."/>
            <person name="Zhai Y."/>
            <person name="Adamski M."/>
            <person name="Calcino A."/>
            <person name="Cummins S.F."/>
            <person name="Goodstein D.M."/>
            <person name="Harris C."/>
            <person name="Jackson D.J."/>
            <person name="Leys S.P."/>
            <person name="Shu S."/>
            <person name="Woodcroft B.J."/>
            <person name="Vervoort M."/>
            <person name="Kosik K.S."/>
            <person name="Manning G."/>
            <person name="Degnan B.M."/>
            <person name="Rokhsar D.S."/>
        </authorList>
    </citation>
    <scope>NUCLEOTIDE SEQUENCE [LARGE SCALE GENOMIC DNA]</scope>
</reference>
<dbReference type="PANTHER" id="PTHR35578">
    <property type="entry name" value="PROLINE-RICH TRANSMEMBRANE PROTEIN 4-RELATED"/>
    <property type="match status" value="1"/>
</dbReference>
<dbReference type="PANTHER" id="PTHR35578:SF6">
    <property type="entry name" value="PROLINE-RICH TRANSMEMBRANE PROTEIN 4"/>
    <property type="match status" value="1"/>
</dbReference>
<feature type="transmembrane region" description="Helical" evidence="1">
    <location>
        <begin position="81"/>
        <end position="99"/>
    </location>
</feature>
<evidence type="ECO:0000313" key="2">
    <source>
        <dbReference type="EnsemblMetazoa" id="Aqu2.1.41497_001"/>
    </source>
</evidence>
<evidence type="ECO:0000256" key="1">
    <source>
        <dbReference type="SAM" id="Phobius"/>
    </source>
</evidence>